<name>A0ABQ7TL01_PHRPL</name>
<organism evidence="1 2">
    <name type="scientific">Phrynosoma platyrhinos</name>
    <name type="common">Desert horned lizard</name>
    <dbReference type="NCBI Taxonomy" id="52577"/>
    <lineage>
        <taxon>Eukaryota</taxon>
        <taxon>Metazoa</taxon>
        <taxon>Chordata</taxon>
        <taxon>Craniata</taxon>
        <taxon>Vertebrata</taxon>
        <taxon>Euteleostomi</taxon>
        <taxon>Lepidosauria</taxon>
        <taxon>Squamata</taxon>
        <taxon>Bifurcata</taxon>
        <taxon>Unidentata</taxon>
        <taxon>Episquamata</taxon>
        <taxon>Toxicofera</taxon>
        <taxon>Iguania</taxon>
        <taxon>Phrynosomatidae</taxon>
        <taxon>Phrynosomatinae</taxon>
        <taxon>Phrynosoma</taxon>
    </lineage>
</organism>
<sequence length="477" mass="53797">MGEEDLLTSTMLHGLLLPQLTELDLSICPTLVCKTSVEIIMMCCKNLSSLDLGGCIQIPVDALIDLVKSLPHLTRLNLSKTQCNIEVLTAVGSCCFGLRELDLSTCEDVTPESLLHLVYNPVDRALCCQELETLRVCNLMPSSYVHELVWALAFVLLALPRLKHLIHDSIVDAVCLLYHQHFDSVQIVPEFPSLAQLAIGRMSNTNENNSRVSLALREIYALDEYSWPVACTVCPHLEEVSMFIRDGPNWGQNFLSCGSLVHLTINCMGRRDLQELWPVTKNLGAQLHSLTVEGFSLKDELSLYTLLDHCQNLKKLRVNFFSSLQGDHVQVRNGDALNFDVSLPPLKFPQLSSFYLMHSNMENPLPAQHAKVLEISLAFLLKYSPQLENLDLIGLTLSLDEMFQMVLVTDEAALQRLKKLSLIQVDVSMYTIDLLLSSNNQLNYLRMYNCSKICEQDYEDLLQKVDEGNLDLNVEWE</sequence>
<accession>A0ABQ7TL01</accession>
<evidence type="ECO:0000313" key="1">
    <source>
        <dbReference type="EMBL" id="KAH0630462.1"/>
    </source>
</evidence>
<dbReference type="EMBL" id="JAIPUX010000439">
    <property type="protein sequence ID" value="KAH0630462.1"/>
    <property type="molecule type" value="Genomic_DNA"/>
</dbReference>
<dbReference type="SUPFAM" id="SSF52047">
    <property type="entry name" value="RNI-like"/>
    <property type="match status" value="1"/>
</dbReference>
<comment type="caution">
    <text evidence="1">The sequence shown here is derived from an EMBL/GenBank/DDBJ whole genome shotgun (WGS) entry which is preliminary data.</text>
</comment>
<dbReference type="PANTHER" id="PTHR13318">
    <property type="entry name" value="PARTNER OF PAIRED, ISOFORM B-RELATED"/>
    <property type="match status" value="1"/>
</dbReference>
<dbReference type="InterPro" id="IPR006553">
    <property type="entry name" value="Leu-rich_rpt_Cys-con_subtyp"/>
</dbReference>
<dbReference type="Proteomes" id="UP000826234">
    <property type="component" value="Unassembled WGS sequence"/>
</dbReference>
<reference evidence="1 2" key="1">
    <citation type="journal article" date="2022" name="Gigascience">
        <title>A chromosome-level genome assembly and annotation of the desert horned lizard, Phrynosoma platyrhinos, provides insight into chromosomal rearrangements among reptiles.</title>
        <authorList>
            <person name="Koochekian N."/>
            <person name="Ascanio A."/>
            <person name="Farleigh K."/>
            <person name="Card D.C."/>
            <person name="Schield D.R."/>
            <person name="Castoe T.A."/>
            <person name="Jezkova T."/>
        </authorList>
    </citation>
    <scope>NUCLEOTIDE SEQUENCE [LARGE SCALE GENOMIC DNA]</scope>
    <source>
        <strain evidence="1">NK-2021</strain>
    </source>
</reference>
<gene>
    <name evidence="1" type="ORF">JD844_013503</name>
</gene>
<evidence type="ECO:0000313" key="2">
    <source>
        <dbReference type="Proteomes" id="UP000826234"/>
    </source>
</evidence>
<keyword evidence="2" id="KW-1185">Reference proteome</keyword>
<dbReference type="SMART" id="SM00367">
    <property type="entry name" value="LRR_CC"/>
    <property type="match status" value="3"/>
</dbReference>
<dbReference type="Gene3D" id="3.80.10.10">
    <property type="entry name" value="Ribonuclease Inhibitor"/>
    <property type="match status" value="2"/>
</dbReference>
<protein>
    <submittedName>
        <fullName evidence="1">Uncharacterized protein</fullName>
    </submittedName>
</protein>
<dbReference type="SUPFAM" id="SSF52058">
    <property type="entry name" value="L domain-like"/>
    <property type="match status" value="1"/>
</dbReference>
<dbReference type="InterPro" id="IPR032675">
    <property type="entry name" value="LRR_dom_sf"/>
</dbReference>
<proteinExistence type="predicted"/>